<dbReference type="AlphaFoldDB" id="A0A068RQD5"/>
<evidence type="ECO:0000313" key="7">
    <source>
        <dbReference type="Proteomes" id="UP000027586"/>
    </source>
</evidence>
<evidence type="ECO:0000256" key="3">
    <source>
        <dbReference type="ARBA" id="ARBA00022989"/>
    </source>
</evidence>
<evidence type="ECO:0008006" key="8">
    <source>
        <dbReference type="Google" id="ProtNLM"/>
    </source>
</evidence>
<evidence type="ECO:0000256" key="2">
    <source>
        <dbReference type="ARBA" id="ARBA00022692"/>
    </source>
</evidence>
<feature type="transmembrane region" description="Helical" evidence="5">
    <location>
        <begin position="96"/>
        <end position="117"/>
    </location>
</feature>
<comment type="caution">
    <text evidence="6">The sequence shown here is derived from an EMBL/GenBank/DDBJ whole genome shotgun (WGS) entry which is preliminary data.</text>
</comment>
<dbReference type="PANTHER" id="PTHR28128:SF1">
    <property type="entry name" value="GOLGI APPARATUS MEMBRANE PROTEIN TVP15"/>
    <property type="match status" value="1"/>
</dbReference>
<dbReference type="VEuPathDB" id="FungiDB:LCOR_03864.1"/>
<comment type="subcellular location">
    <subcellularLocation>
        <location evidence="1">Membrane</location>
        <topology evidence="1">Multi-pass membrane protein</topology>
    </subcellularLocation>
</comment>
<feature type="transmembrane region" description="Helical" evidence="5">
    <location>
        <begin position="7"/>
        <end position="29"/>
    </location>
</feature>
<keyword evidence="4 5" id="KW-0472">Membrane</keyword>
<keyword evidence="7" id="KW-1185">Reference proteome</keyword>
<dbReference type="GO" id="GO:0000139">
    <property type="term" value="C:Golgi membrane"/>
    <property type="evidence" value="ECO:0007669"/>
    <property type="project" value="TreeGrafter"/>
</dbReference>
<reference evidence="6" key="1">
    <citation type="submission" date="2013-08" db="EMBL/GenBank/DDBJ databases">
        <title>Gene expansion shapes genome architecture in the human pathogen Lichtheimia corymbifera: an evolutionary genomics analysis in the ancient terrestrial Mucorales (Mucoromycotina).</title>
        <authorList>
            <person name="Schwartze V.U."/>
            <person name="Winter S."/>
            <person name="Shelest E."/>
            <person name="Marcet-Houben M."/>
            <person name="Horn F."/>
            <person name="Wehner S."/>
            <person name="Hoffmann K."/>
            <person name="Riege K."/>
            <person name="Sammeth M."/>
            <person name="Nowrousian M."/>
            <person name="Valiante V."/>
            <person name="Linde J."/>
            <person name="Jacobsen I.D."/>
            <person name="Marz M."/>
            <person name="Brakhage A.A."/>
            <person name="Gabaldon T."/>
            <person name="Bocker S."/>
            <person name="Voigt K."/>
        </authorList>
    </citation>
    <scope>NUCLEOTIDE SEQUENCE [LARGE SCALE GENOMIC DNA]</scope>
    <source>
        <strain evidence="6">FSU 9682</strain>
    </source>
</reference>
<sequence>MALDISLIFRAVNIIAAVFIIVGGVSTIIKGGTYRRVCFPNFIQGIFCIIFGAVTVLFEFKLPSQITRYASFMFGFGGRAIFYIFIGGITLNYGPLSIACGVIVLLIGVVYLVLEFVPGIQTPTNMQMEAFEQSLGYNSVRTTAPMPPQQHAGIPHEYDSAHASEAAASPYPTKTYVSDGAVV</sequence>
<proteinExistence type="predicted"/>
<keyword evidence="3 5" id="KW-1133">Transmembrane helix</keyword>
<gene>
    <name evidence="6" type="ORF">LCOR_03864.1</name>
</gene>
<dbReference type="Pfam" id="PF08507">
    <property type="entry name" value="COPI_assoc"/>
    <property type="match status" value="1"/>
</dbReference>
<evidence type="ECO:0000256" key="4">
    <source>
        <dbReference type="ARBA" id="ARBA00023136"/>
    </source>
</evidence>
<evidence type="ECO:0000313" key="6">
    <source>
        <dbReference type="EMBL" id="CDH52388.1"/>
    </source>
</evidence>
<organism evidence="6 7">
    <name type="scientific">Lichtheimia corymbifera JMRC:FSU:9682</name>
    <dbReference type="NCBI Taxonomy" id="1263082"/>
    <lineage>
        <taxon>Eukaryota</taxon>
        <taxon>Fungi</taxon>
        <taxon>Fungi incertae sedis</taxon>
        <taxon>Mucoromycota</taxon>
        <taxon>Mucoromycotina</taxon>
        <taxon>Mucoromycetes</taxon>
        <taxon>Mucorales</taxon>
        <taxon>Lichtheimiaceae</taxon>
        <taxon>Lichtheimia</taxon>
    </lineage>
</organism>
<feature type="transmembrane region" description="Helical" evidence="5">
    <location>
        <begin position="72"/>
        <end position="90"/>
    </location>
</feature>
<dbReference type="GO" id="GO:0016192">
    <property type="term" value="P:vesicle-mediated transport"/>
    <property type="evidence" value="ECO:0007669"/>
    <property type="project" value="TreeGrafter"/>
</dbReference>
<dbReference type="PANTHER" id="PTHR28128">
    <property type="entry name" value="GOLGI APPARATUS MEMBRANE PROTEIN TVP15"/>
    <property type="match status" value="1"/>
</dbReference>
<dbReference type="EMBL" id="CBTN010000013">
    <property type="protein sequence ID" value="CDH52388.1"/>
    <property type="molecule type" value="Genomic_DNA"/>
</dbReference>
<feature type="transmembrane region" description="Helical" evidence="5">
    <location>
        <begin position="41"/>
        <end position="60"/>
    </location>
</feature>
<protein>
    <recommendedName>
        <fullName evidence="8">COPI associated</fullName>
    </recommendedName>
</protein>
<keyword evidence="2 5" id="KW-0812">Transmembrane</keyword>
<evidence type="ECO:0000256" key="5">
    <source>
        <dbReference type="SAM" id="Phobius"/>
    </source>
</evidence>
<name>A0A068RQD5_9FUNG</name>
<dbReference type="OrthoDB" id="423534at2759"/>
<dbReference type="Proteomes" id="UP000027586">
    <property type="component" value="Unassembled WGS sequence"/>
</dbReference>
<accession>A0A068RQD5</accession>
<evidence type="ECO:0000256" key="1">
    <source>
        <dbReference type="ARBA" id="ARBA00004141"/>
    </source>
</evidence>
<dbReference type="InterPro" id="IPR013714">
    <property type="entry name" value="Golgi_TVP15"/>
</dbReference>